<evidence type="ECO:0000313" key="2">
    <source>
        <dbReference type="EMBL" id="NOU49468.1"/>
    </source>
</evidence>
<keyword evidence="3" id="KW-1185">Reference proteome</keyword>
<sequence>MSASIKKSISLLVVLIKLCLLSACNITPLQQLSPAQLAQQGHFAKAKQNITQNYSKTGNERLLYHLEMASLLQLEKNFEQSNTHLSEALNLIESFYTQSISELAMVQFSGPTYTTYKGKAYYVPQIHTMKAINYNALAKENPTQAQAFWDAALVEMRQLDVFLSELKEKTGGYSSAQTNDSTASKINKVLTPIFAPKGLLENIDYKDDAYAHFLSGVLFEQSGELDSARLQYERAMQMYDNGFEQQYKLPELISQQVSAALIRVMQKSGGYQNKLRELKNRLKGKLESSDNNANVTIVQDIGIAPKRKQLNLLLKADAKAKALVMTPIVFGTTKERKAQVRWFQMLHADTSLFDMVQNYMLGDLGDVAMGTVTKRLPLGPLWDDAVKLGIVDALEFGARISVTYLEPIDTPVKRSEVWLAGKRYTQLLPYHSIGLLTLQDALAQSTNEIRAALTREITKALSAKKVLKEVGVKQDNLLGSLAKLSTSLVNAITASADTRQWQTLPLEIRVAQFALPAGEQQITIKTYLNSGHIIEQSETLNINRNMGLWHTRTFLNTKRDQSSHALSTLNME</sequence>
<dbReference type="EMBL" id="JABBPG010000001">
    <property type="protein sequence ID" value="NOU49468.1"/>
    <property type="molecule type" value="Genomic_DNA"/>
</dbReference>
<dbReference type="SUPFAM" id="SSF48452">
    <property type="entry name" value="TPR-like"/>
    <property type="match status" value="1"/>
</dbReference>
<dbReference type="RefSeq" id="WP_171624539.1">
    <property type="nucleotide sequence ID" value="NZ_JABBPG010000001.1"/>
</dbReference>
<organism evidence="2 3">
    <name type="scientific">Pseudoalteromonas caenipelagi</name>
    <dbReference type="NCBI Taxonomy" id="2726988"/>
    <lineage>
        <taxon>Bacteria</taxon>
        <taxon>Pseudomonadati</taxon>
        <taxon>Pseudomonadota</taxon>
        <taxon>Gammaproteobacteria</taxon>
        <taxon>Alteromonadales</taxon>
        <taxon>Pseudoalteromonadaceae</taxon>
        <taxon>Pseudoalteromonas</taxon>
    </lineage>
</organism>
<reference evidence="2 3" key="1">
    <citation type="submission" date="2020-04" db="EMBL/GenBank/DDBJ databases">
        <title>Pseudoalteromonas caenipelagi sp. nov., isolated from a tidal flat.</title>
        <authorList>
            <person name="Park S."/>
            <person name="Yoon J.-H."/>
        </authorList>
    </citation>
    <scope>NUCLEOTIDE SEQUENCE [LARGE SCALE GENOMIC DNA]</scope>
    <source>
        <strain evidence="2 3">JBTF-M23</strain>
    </source>
</reference>
<evidence type="ECO:0000256" key="1">
    <source>
        <dbReference type="SAM" id="SignalP"/>
    </source>
</evidence>
<dbReference type="Gene3D" id="1.25.40.10">
    <property type="entry name" value="Tetratricopeptide repeat domain"/>
    <property type="match status" value="1"/>
</dbReference>
<evidence type="ECO:0008006" key="4">
    <source>
        <dbReference type="Google" id="ProtNLM"/>
    </source>
</evidence>
<comment type="caution">
    <text evidence="2">The sequence shown here is derived from an EMBL/GenBank/DDBJ whole genome shotgun (WGS) entry which is preliminary data.</text>
</comment>
<dbReference type="InterPro" id="IPR011990">
    <property type="entry name" value="TPR-like_helical_dom_sf"/>
</dbReference>
<keyword evidence="1" id="KW-0732">Signal</keyword>
<accession>A0A849V981</accession>
<name>A0A849V981_9GAMM</name>
<feature type="signal peptide" evidence="1">
    <location>
        <begin position="1"/>
        <end position="22"/>
    </location>
</feature>
<dbReference type="Proteomes" id="UP000586305">
    <property type="component" value="Unassembled WGS sequence"/>
</dbReference>
<protein>
    <recommendedName>
        <fullName evidence="4">LPP20 lipoprotein</fullName>
    </recommendedName>
</protein>
<dbReference type="AlphaFoldDB" id="A0A849V981"/>
<evidence type="ECO:0000313" key="3">
    <source>
        <dbReference type="Proteomes" id="UP000586305"/>
    </source>
</evidence>
<feature type="chain" id="PRO_5032699727" description="LPP20 lipoprotein" evidence="1">
    <location>
        <begin position="23"/>
        <end position="572"/>
    </location>
</feature>
<proteinExistence type="predicted"/>
<gene>
    <name evidence="2" type="ORF">HG263_02760</name>
</gene>